<organism evidence="3 4">
    <name type="scientific">Caulobacter phage CcrBL10</name>
    <dbReference type="NCBI Taxonomy" id="2283269"/>
    <lineage>
        <taxon>Viruses</taxon>
        <taxon>Duplodnaviria</taxon>
        <taxon>Heunggongvirae</taxon>
        <taxon>Uroviricota</taxon>
        <taxon>Caudoviricetes</taxon>
        <taxon>Jeanschmidtviridae</taxon>
        <taxon>Poindextervirus</taxon>
        <taxon>Poindextervirus BL10</taxon>
    </lineage>
</organism>
<keyword evidence="1" id="KW-0235">DNA replication</keyword>
<dbReference type="InterPro" id="IPR002298">
    <property type="entry name" value="DNA_polymerase_A"/>
</dbReference>
<dbReference type="SUPFAM" id="SSF56672">
    <property type="entry name" value="DNA/RNA polymerases"/>
    <property type="match status" value="1"/>
</dbReference>
<evidence type="ECO:0000259" key="2">
    <source>
        <dbReference type="Pfam" id="PF00476"/>
    </source>
</evidence>
<reference evidence="3 4" key="1">
    <citation type="submission" date="2018-07" db="EMBL/GenBank/DDBJ databases">
        <title>Giant CbK-like Caulobacter bacteriophages have genetically divergent genomes.</title>
        <authorList>
            <person name="Wilson K.M."/>
            <person name="Ely B."/>
        </authorList>
    </citation>
    <scope>NUCLEOTIDE SEQUENCE [LARGE SCALE GENOMIC DNA]</scope>
</reference>
<dbReference type="GO" id="GO:0039693">
    <property type="term" value="P:viral DNA genome replication"/>
    <property type="evidence" value="ECO:0007669"/>
    <property type="project" value="UniProtKB-KW"/>
</dbReference>
<dbReference type="Pfam" id="PF00476">
    <property type="entry name" value="DNA_pol_A"/>
    <property type="match status" value="1"/>
</dbReference>
<dbReference type="GO" id="GO:0003887">
    <property type="term" value="F:DNA-directed DNA polymerase activity"/>
    <property type="evidence" value="ECO:0007669"/>
    <property type="project" value="InterPro"/>
</dbReference>
<protein>
    <recommendedName>
        <fullName evidence="2">DNA-directed DNA polymerase family A palm domain-containing protein</fullName>
    </recommendedName>
</protein>
<keyword evidence="1" id="KW-1194">Viral DNA replication</keyword>
<keyword evidence="4" id="KW-1185">Reference proteome</keyword>
<gene>
    <name evidence="3" type="ORF">CcrBL10_gp219c</name>
</gene>
<dbReference type="GO" id="GO:0003677">
    <property type="term" value="F:DNA binding"/>
    <property type="evidence" value="ECO:0007669"/>
    <property type="project" value="InterPro"/>
</dbReference>
<feature type="domain" description="DNA-directed DNA polymerase family A palm" evidence="2">
    <location>
        <begin position="2"/>
        <end position="57"/>
    </location>
</feature>
<evidence type="ECO:0000313" key="4">
    <source>
        <dbReference type="Proteomes" id="UP000258997"/>
    </source>
</evidence>
<dbReference type="InterPro" id="IPR043502">
    <property type="entry name" value="DNA/RNA_pol_sf"/>
</dbReference>
<evidence type="ECO:0000313" key="3">
    <source>
        <dbReference type="EMBL" id="AXQ68423.1"/>
    </source>
</evidence>
<evidence type="ECO:0000256" key="1">
    <source>
        <dbReference type="ARBA" id="ARBA00023109"/>
    </source>
</evidence>
<dbReference type="Gene3D" id="3.30.70.370">
    <property type="match status" value="1"/>
</dbReference>
<dbReference type="EMBL" id="MH588544">
    <property type="protein sequence ID" value="AXQ68423.1"/>
    <property type="molecule type" value="Genomic_DNA"/>
</dbReference>
<dbReference type="PRINTS" id="PR00868">
    <property type="entry name" value="DNAPOLI"/>
</dbReference>
<dbReference type="GO" id="GO:0006261">
    <property type="term" value="P:DNA-templated DNA replication"/>
    <property type="evidence" value="ECO:0007669"/>
    <property type="project" value="InterPro"/>
</dbReference>
<name>A0A385E9E0_9CAUD</name>
<dbReference type="Proteomes" id="UP000258997">
    <property type="component" value="Segment"/>
</dbReference>
<proteinExistence type="predicted"/>
<accession>A0A385E9E0</accession>
<dbReference type="InterPro" id="IPR001098">
    <property type="entry name" value="DNA-dir_DNA_pol_A_palm_dom"/>
</dbReference>
<sequence length="83" mass="9278">MTERLSKSEPPIQNIPIRTEAGAKIRSSFLEQAAAAERAMANIDFAEIEARILAELGPGYEITLDGRMHDEFHYTARKKDSTT</sequence>